<dbReference type="InterPro" id="IPR036291">
    <property type="entry name" value="NAD(P)-bd_dom_sf"/>
</dbReference>
<accession>A0ABS0IBA9</accession>
<evidence type="ECO:0000313" key="3">
    <source>
        <dbReference type="EMBL" id="MBF9223862.1"/>
    </source>
</evidence>
<dbReference type="SUPFAM" id="SSF51735">
    <property type="entry name" value="NAD(P)-binding Rossmann-fold domains"/>
    <property type="match status" value="1"/>
</dbReference>
<organism evidence="3 4">
    <name type="scientific">Hymenobacter ruricola</name>
    <dbReference type="NCBI Taxonomy" id="2791023"/>
    <lineage>
        <taxon>Bacteria</taxon>
        <taxon>Pseudomonadati</taxon>
        <taxon>Bacteroidota</taxon>
        <taxon>Cytophagia</taxon>
        <taxon>Cytophagales</taxon>
        <taxon>Hymenobacteraceae</taxon>
        <taxon>Hymenobacter</taxon>
    </lineage>
</organism>
<dbReference type="Proteomes" id="UP000618931">
    <property type="component" value="Unassembled WGS sequence"/>
</dbReference>
<dbReference type="EMBL" id="JADQDM010000019">
    <property type="protein sequence ID" value="MBF9223862.1"/>
    <property type="molecule type" value="Genomic_DNA"/>
</dbReference>
<dbReference type="PROSITE" id="PS00061">
    <property type="entry name" value="ADH_SHORT"/>
    <property type="match status" value="1"/>
</dbReference>
<reference evidence="3 4" key="1">
    <citation type="submission" date="2020-11" db="EMBL/GenBank/DDBJ databases">
        <authorList>
            <person name="Kim M.K."/>
        </authorList>
    </citation>
    <scope>NUCLEOTIDE SEQUENCE [LARGE SCALE GENOMIC DNA]</scope>
    <source>
        <strain evidence="3 4">BT662</strain>
    </source>
</reference>
<comment type="similarity">
    <text evidence="1">Belongs to the short-chain dehydrogenases/reductases (SDR) family.</text>
</comment>
<dbReference type="Pfam" id="PF13561">
    <property type="entry name" value="adh_short_C2"/>
    <property type="match status" value="1"/>
</dbReference>
<dbReference type="InterPro" id="IPR002347">
    <property type="entry name" value="SDR_fam"/>
</dbReference>
<evidence type="ECO:0000256" key="1">
    <source>
        <dbReference type="ARBA" id="ARBA00006484"/>
    </source>
</evidence>
<dbReference type="NCBIfam" id="NF006132">
    <property type="entry name" value="PRK08277.1"/>
    <property type="match status" value="1"/>
</dbReference>
<dbReference type="PRINTS" id="PR00081">
    <property type="entry name" value="GDHRDH"/>
</dbReference>
<protein>
    <submittedName>
        <fullName evidence="3">SDR family oxidoreductase</fullName>
    </submittedName>
</protein>
<sequence length="286" mass="29886">MALPELRPADAQLAPVADSFSLQNKVVVVTGGTGILGEAFLAGIVEAGGAVGILGRNAALAEDRAAAINAKGGRALPLVADVLNEGQLQAACDLMMSTFGRIDGLVNAAGGNGPDGVLGADTDVFKMDLAGMRRVMDLNVWGTLLPTQVFGPAIAESGAGSIVNISSMNSKRAITKVLGYNMGKAAVDCYNQWFAVEMANRYGDRLRMNALAPGFFLTEQNRSLLTTPEGGFTPRGELVIRQTPFKRFGQPDELKGALVWLLSDASRFVTGSMICVDGGFSIFGGV</sequence>
<gene>
    <name evidence="3" type="ORF">I2H31_22365</name>
</gene>
<dbReference type="InterPro" id="IPR020904">
    <property type="entry name" value="Sc_DH/Rdtase_CS"/>
</dbReference>
<keyword evidence="2" id="KW-0560">Oxidoreductase</keyword>
<name>A0ABS0IBA9_9BACT</name>
<proteinExistence type="inferred from homology"/>
<keyword evidence="4" id="KW-1185">Reference proteome</keyword>
<dbReference type="PANTHER" id="PTHR42760:SF115">
    <property type="entry name" value="3-OXOACYL-[ACYL-CARRIER-PROTEIN] REDUCTASE FABG"/>
    <property type="match status" value="1"/>
</dbReference>
<evidence type="ECO:0000256" key="2">
    <source>
        <dbReference type="ARBA" id="ARBA00023002"/>
    </source>
</evidence>
<dbReference type="PRINTS" id="PR00080">
    <property type="entry name" value="SDRFAMILY"/>
</dbReference>
<dbReference type="Gene3D" id="3.40.50.720">
    <property type="entry name" value="NAD(P)-binding Rossmann-like Domain"/>
    <property type="match status" value="1"/>
</dbReference>
<evidence type="ECO:0000313" key="4">
    <source>
        <dbReference type="Proteomes" id="UP000618931"/>
    </source>
</evidence>
<dbReference type="PANTHER" id="PTHR42760">
    <property type="entry name" value="SHORT-CHAIN DEHYDROGENASES/REDUCTASES FAMILY MEMBER"/>
    <property type="match status" value="1"/>
</dbReference>
<comment type="caution">
    <text evidence="3">The sequence shown here is derived from an EMBL/GenBank/DDBJ whole genome shotgun (WGS) entry which is preliminary data.</text>
</comment>